<dbReference type="STRING" id="933084.A0A067Q797"/>
<dbReference type="InterPro" id="IPR011993">
    <property type="entry name" value="PH-like_dom_sf"/>
</dbReference>
<dbReference type="InParanoid" id="A0A067Q797"/>
<dbReference type="OrthoDB" id="5865767at2759"/>
<dbReference type="Proteomes" id="UP000027265">
    <property type="component" value="Unassembled WGS sequence"/>
</dbReference>
<dbReference type="EMBL" id="KL197717">
    <property type="protein sequence ID" value="KDQ58451.1"/>
    <property type="molecule type" value="Genomic_DNA"/>
</dbReference>
<protein>
    <recommendedName>
        <fullName evidence="3">PH domain-containing protein</fullName>
    </recommendedName>
</protein>
<evidence type="ECO:0008006" key="3">
    <source>
        <dbReference type="Google" id="ProtNLM"/>
    </source>
</evidence>
<dbReference type="AlphaFoldDB" id="A0A067Q797"/>
<evidence type="ECO:0000313" key="1">
    <source>
        <dbReference type="EMBL" id="KDQ58451.1"/>
    </source>
</evidence>
<dbReference type="PANTHER" id="PTHR37283">
    <property type="entry name" value="PH DOMAIN-CONTAINING PROTEIN YHR131C"/>
    <property type="match status" value="1"/>
</dbReference>
<dbReference type="Gene3D" id="2.30.29.30">
    <property type="entry name" value="Pleckstrin-homology domain (PH domain)/Phosphotyrosine-binding domain (PTB)"/>
    <property type="match status" value="1"/>
</dbReference>
<keyword evidence="2" id="KW-1185">Reference proteome</keyword>
<dbReference type="HOGENOM" id="CLU_149495_1_0_1"/>
<organism evidence="1 2">
    <name type="scientific">Jaapia argillacea MUCL 33604</name>
    <dbReference type="NCBI Taxonomy" id="933084"/>
    <lineage>
        <taxon>Eukaryota</taxon>
        <taxon>Fungi</taxon>
        <taxon>Dikarya</taxon>
        <taxon>Basidiomycota</taxon>
        <taxon>Agaricomycotina</taxon>
        <taxon>Agaricomycetes</taxon>
        <taxon>Agaricomycetidae</taxon>
        <taxon>Jaapiales</taxon>
        <taxon>Jaapiaceae</taxon>
        <taxon>Jaapia</taxon>
    </lineage>
</organism>
<feature type="non-terminal residue" evidence="1">
    <location>
        <position position="1"/>
    </location>
</feature>
<proteinExistence type="predicted"/>
<gene>
    <name evidence="1" type="ORF">JAAARDRAFT_128583</name>
</gene>
<dbReference type="SUPFAM" id="SSF50729">
    <property type="entry name" value="PH domain-like"/>
    <property type="match status" value="1"/>
</dbReference>
<name>A0A067Q797_9AGAM</name>
<reference evidence="2" key="1">
    <citation type="journal article" date="2014" name="Proc. Natl. Acad. Sci. U.S.A.">
        <title>Extensive sampling of basidiomycete genomes demonstrates inadequacy of the white-rot/brown-rot paradigm for wood decay fungi.</title>
        <authorList>
            <person name="Riley R."/>
            <person name="Salamov A.A."/>
            <person name="Brown D.W."/>
            <person name="Nagy L.G."/>
            <person name="Floudas D."/>
            <person name="Held B.W."/>
            <person name="Levasseur A."/>
            <person name="Lombard V."/>
            <person name="Morin E."/>
            <person name="Otillar R."/>
            <person name="Lindquist E.A."/>
            <person name="Sun H."/>
            <person name="LaButti K.M."/>
            <person name="Schmutz J."/>
            <person name="Jabbour D."/>
            <person name="Luo H."/>
            <person name="Baker S.E."/>
            <person name="Pisabarro A.G."/>
            <person name="Walton J.D."/>
            <person name="Blanchette R.A."/>
            <person name="Henrissat B."/>
            <person name="Martin F."/>
            <person name="Cullen D."/>
            <person name="Hibbett D.S."/>
            <person name="Grigoriev I.V."/>
        </authorList>
    </citation>
    <scope>NUCLEOTIDE SEQUENCE [LARGE SCALE GENOMIC DNA]</scope>
    <source>
        <strain evidence="2">MUCL 33604</strain>
    </source>
</reference>
<accession>A0A067Q797</accession>
<sequence>NQDPPTPEPKDLIRCYTLQHAESGLGSDYTKRKNVIRVRMEGEQFLLQAADVASVVNWIEGFQAATNIALDLDERPMPKGPMFPR</sequence>
<evidence type="ECO:0000313" key="2">
    <source>
        <dbReference type="Proteomes" id="UP000027265"/>
    </source>
</evidence>
<dbReference type="PANTHER" id="PTHR37283:SF1">
    <property type="entry name" value="PH DOMAIN-CONTAINING PROTEIN YHR131C"/>
    <property type="match status" value="1"/>
</dbReference>